<dbReference type="GO" id="GO:0015562">
    <property type="term" value="F:efflux transmembrane transporter activity"/>
    <property type="evidence" value="ECO:0007669"/>
    <property type="project" value="InterPro"/>
</dbReference>
<dbReference type="InterPro" id="IPR003423">
    <property type="entry name" value="OMP_efflux"/>
</dbReference>
<protein>
    <submittedName>
        <fullName evidence="4">RND transporter</fullName>
    </submittedName>
</protein>
<name>A0A5E7ZZN2_9SPHN</name>
<dbReference type="Gene3D" id="1.20.1600.10">
    <property type="entry name" value="Outer membrane efflux proteins (OEP)"/>
    <property type="match status" value="1"/>
</dbReference>
<dbReference type="AlphaFoldDB" id="A0A5E7ZZN2"/>
<dbReference type="NCBIfam" id="TIGR01845">
    <property type="entry name" value="outer_NodT"/>
    <property type="match status" value="1"/>
</dbReference>
<keyword evidence="2" id="KW-0449">Lipoprotein</keyword>
<evidence type="ECO:0000256" key="1">
    <source>
        <dbReference type="ARBA" id="ARBA00007613"/>
    </source>
</evidence>
<evidence type="ECO:0000313" key="5">
    <source>
        <dbReference type="Proteomes" id="UP000326857"/>
    </source>
</evidence>
<dbReference type="SUPFAM" id="SSF56954">
    <property type="entry name" value="Outer membrane efflux proteins (OEP)"/>
    <property type="match status" value="1"/>
</dbReference>
<sequence>MPPLLDVTPASCSPAKAGAQTGSSPSRGHTGNAIAPIQASNLIQASTSIESTTPAKAGAQLGDGCNEARSTVTTTFPSGPRPSPGWRLVRDIGILPLALLATACIGPRPEVPATTAVAPPPAWRTALGPGAPIRADWWSAFGDPALTALVARALANSPDLGAAAARIDEARATARLARAQQTPLVSGSAPSTTGQTVSPFGLPSDAIGAQPSVSISYDLDLFGRLRQASRAAQAQLLASQAAQDTVRLGIASSVATGYITLRALDLRLAVARQTLAARAEGLRIARRRAETGYTSNLELRQSEAEYHATEQLVPAAQLAISRQENALSLLLGDNPGPIPRGRTLDQLAAPAIPDGLPADLLRRRPDLYQAEQTLVATDRSLDSARAAMLPNLALTGSAGVVLSSALANPIAVFSIGASVLSPIFDGGRLGAQADAATARRDQAAFAYRRTALQAFREVDDSLAGVQRSGEQAVALAGQRDALAGALRNASNRYRAGYSAYIDQLDAQRGLLTAELSLVQARADRLTAYVTLYQAMGGGWSRADSESVQR</sequence>
<keyword evidence="2" id="KW-1134">Transmembrane beta strand</keyword>
<reference evidence="4 5" key="1">
    <citation type="submission" date="2019-09" db="EMBL/GenBank/DDBJ databases">
        <authorList>
            <person name="Dittami M. S."/>
        </authorList>
    </citation>
    <scope>NUCLEOTIDE SEQUENCE [LARGE SCALE GENOMIC DNA]</scope>
    <source>
        <strain evidence="4">SPHINGO391</strain>
    </source>
</reference>
<dbReference type="PANTHER" id="PTHR30203">
    <property type="entry name" value="OUTER MEMBRANE CATION EFFLUX PROTEIN"/>
    <property type="match status" value="1"/>
</dbReference>
<feature type="compositionally biased region" description="Polar residues" evidence="3">
    <location>
        <begin position="20"/>
        <end position="29"/>
    </location>
</feature>
<dbReference type="EMBL" id="CABVLI010000043">
    <property type="protein sequence ID" value="VVT24569.1"/>
    <property type="molecule type" value="Genomic_DNA"/>
</dbReference>
<evidence type="ECO:0000256" key="3">
    <source>
        <dbReference type="SAM" id="MobiDB-lite"/>
    </source>
</evidence>
<gene>
    <name evidence="4" type="ORF">SPHINGO391_480121</name>
</gene>
<comment type="similarity">
    <text evidence="1 2">Belongs to the outer membrane factor (OMF) (TC 1.B.17) family.</text>
</comment>
<evidence type="ECO:0000256" key="2">
    <source>
        <dbReference type="RuleBase" id="RU362097"/>
    </source>
</evidence>
<dbReference type="GO" id="GO:0005886">
    <property type="term" value="C:plasma membrane"/>
    <property type="evidence" value="ECO:0007669"/>
    <property type="project" value="UniProtKB-SubCell"/>
</dbReference>
<proteinExistence type="inferred from homology"/>
<dbReference type="Gene3D" id="2.20.200.10">
    <property type="entry name" value="Outer membrane efflux proteins (OEP)"/>
    <property type="match status" value="1"/>
</dbReference>
<keyword evidence="2" id="KW-0812">Transmembrane</keyword>
<keyword evidence="2" id="KW-0564">Palmitate</keyword>
<keyword evidence="2" id="KW-0472">Membrane</keyword>
<dbReference type="Pfam" id="PF02321">
    <property type="entry name" value="OEP"/>
    <property type="match status" value="2"/>
</dbReference>
<dbReference type="Proteomes" id="UP000326857">
    <property type="component" value="Unassembled WGS sequence"/>
</dbReference>
<feature type="region of interest" description="Disordered" evidence="3">
    <location>
        <begin position="1"/>
        <end position="33"/>
    </location>
</feature>
<comment type="subcellular location">
    <subcellularLocation>
        <location evidence="2">Cell membrane</location>
        <topology evidence="2">Lipid-anchor</topology>
    </subcellularLocation>
</comment>
<dbReference type="PANTHER" id="PTHR30203:SF33">
    <property type="entry name" value="BLR4455 PROTEIN"/>
    <property type="match status" value="1"/>
</dbReference>
<organism evidence="4 5">
    <name type="scientific">Sphingomonas aurantiaca</name>
    <dbReference type="NCBI Taxonomy" id="185949"/>
    <lineage>
        <taxon>Bacteria</taxon>
        <taxon>Pseudomonadati</taxon>
        <taxon>Pseudomonadota</taxon>
        <taxon>Alphaproteobacteria</taxon>
        <taxon>Sphingomonadales</taxon>
        <taxon>Sphingomonadaceae</taxon>
        <taxon>Sphingomonas</taxon>
    </lineage>
</organism>
<evidence type="ECO:0000313" key="4">
    <source>
        <dbReference type="EMBL" id="VVT24569.1"/>
    </source>
</evidence>
<accession>A0A5E7ZZN2</accession>
<dbReference type="InterPro" id="IPR010131">
    <property type="entry name" value="MdtP/NodT-like"/>
</dbReference>